<name>A0ABW6BYS5_9BACT</name>
<proteinExistence type="predicted"/>
<keyword evidence="2" id="KW-1185">Reference proteome</keyword>
<dbReference type="Proteomes" id="UP001597641">
    <property type="component" value="Unassembled WGS sequence"/>
</dbReference>
<reference evidence="2" key="1">
    <citation type="journal article" date="2019" name="Int. J. Syst. Evol. Microbiol.">
        <title>The Global Catalogue of Microorganisms (GCM) 10K type strain sequencing project: providing services to taxonomists for standard genome sequencing and annotation.</title>
        <authorList>
            <consortium name="The Broad Institute Genomics Platform"/>
            <consortium name="The Broad Institute Genome Sequencing Center for Infectious Disease"/>
            <person name="Wu L."/>
            <person name="Ma J."/>
        </authorList>
    </citation>
    <scope>NUCLEOTIDE SEQUENCE [LARGE SCALE GENOMIC DNA]</scope>
    <source>
        <strain evidence="2">KCTC 23984</strain>
    </source>
</reference>
<dbReference type="EMBL" id="JBHUOX010000020">
    <property type="protein sequence ID" value="MFD3002843.1"/>
    <property type="molecule type" value="Genomic_DNA"/>
</dbReference>
<accession>A0ABW6BYS5</accession>
<sequence length="89" mass="9567">MAIALTLAGLFLLVCTLCTALILFLSHAEEPDRGYGWVQKPDAPVMRIVSGGNVEHNSAPQHMDMEAAAGSRVELIAIDMALFRNSISV</sequence>
<evidence type="ECO:0000313" key="2">
    <source>
        <dbReference type="Proteomes" id="UP001597641"/>
    </source>
</evidence>
<protein>
    <submittedName>
        <fullName evidence="1">Uncharacterized protein</fullName>
    </submittedName>
</protein>
<comment type="caution">
    <text evidence="1">The sequence shown here is derived from an EMBL/GenBank/DDBJ whole genome shotgun (WGS) entry which is preliminary data.</text>
</comment>
<organism evidence="1 2">
    <name type="scientific">Pontibacter toksunensis</name>
    <dbReference type="NCBI Taxonomy" id="1332631"/>
    <lineage>
        <taxon>Bacteria</taxon>
        <taxon>Pseudomonadati</taxon>
        <taxon>Bacteroidota</taxon>
        <taxon>Cytophagia</taxon>
        <taxon>Cytophagales</taxon>
        <taxon>Hymenobacteraceae</taxon>
        <taxon>Pontibacter</taxon>
    </lineage>
</organism>
<gene>
    <name evidence="1" type="ORF">ACFS7Z_20915</name>
</gene>
<evidence type="ECO:0000313" key="1">
    <source>
        <dbReference type="EMBL" id="MFD3002843.1"/>
    </source>
</evidence>
<dbReference type="RefSeq" id="WP_377489025.1">
    <property type="nucleotide sequence ID" value="NZ_JBHUOX010000020.1"/>
</dbReference>